<dbReference type="AlphaFoldDB" id="A0ABD0Y1A4"/>
<reference evidence="2 3" key="1">
    <citation type="submission" date="2024-07" db="EMBL/GenBank/DDBJ databases">
        <title>Chromosome-level genome assembly of the water stick insect Ranatra chinensis (Heteroptera: Nepidae).</title>
        <authorList>
            <person name="Liu X."/>
        </authorList>
    </citation>
    <scope>NUCLEOTIDE SEQUENCE [LARGE SCALE GENOMIC DNA]</scope>
    <source>
        <strain evidence="2">Cailab_2021Rc</strain>
        <tissue evidence="2">Muscle</tissue>
    </source>
</reference>
<evidence type="ECO:0000313" key="3">
    <source>
        <dbReference type="Proteomes" id="UP001558652"/>
    </source>
</evidence>
<dbReference type="EMBL" id="JBFDAA010000016">
    <property type="protein sequence ID" value="KAL1117256.1"/>
    <property type="molecule type" value="Genomic_DNA"/>
</dbReference>
<evidence type="ECO:0000313" key="2">
    <source>
        <dbReference type="EMBL" id="KAL1117256.1"/>
    </source>
</evidence>
<feature type="region of interest" description="Disordered" evidence="1">
    <location>
        <begin position="292"/>
        <end position="387"/>
    </location>
</feature>
<keyword evidence="3" id="KW-1185">Reference proteome</keyword>
<accession>A0ABD0Y1A4</accession>
<organism evidence="2 3">
    <name type="scientific">Ranatra chinensis</name>
    <dbReference type="NCBI Taxonomy" id="642074"/>
    <lineage>
        <taxon>Eukaryota</taxon>
        <taxon>Metazoa</taxon>
        <taxon>Ecdysozoa</taxon>
        <taxon>Arthropoda</taxon>
        <taxon>Hexapoda</taxon>
        <taxon>Insecta</taxon>
        <taxon>Pterygota</taxon>
        <taxon>Neoptera</taxon>
        <taxon>Paraneoptera</taxon>
        <taxon>Hemiptera</taxon>
        <taxon>Heteroptera</taxon>
        <taxon>Panheteroptera</taxon>
        <taxon>Nepomorpha</taxon>
        <taxon>Nepidae</taxon>
        <taxon>Ranatrinae</taxon>
        <taxon>Ranatra</taxon>
    </lineage>
</organism>
<proteinExistence type="predicted"/>
<evidence type="ECO:0000256" key="1">
    <source>
        <dbReference type="SAM" id="MobiDB-lite"/>
    </source>
</evidence>
<sequence length="387" mass="43308">MASKRRNMFHKNKTQETTENVPNVDLMTGIENSIRLSRSRVDKKSAAIKKAAANQSRRRKVCAKVKRSVRSHVRRMVKSNGQMLPQRPAYFPAFAVPGQYPSMPTFATIPSHQPVLGGGISSQYYQQPIIYAINPPKRKNKKMKERHLRTMNLMVASGDGPMLRWRPGGLGEAALTKSVRLTTAKDIPRILATFKIQRDRFLGYLQLLQKQIETTGKYPTQALTLKRAVSASRLHQEDLPVTVVSRILFDQRTPPFTAVVVPWVPQMGDFLFRFEMIINTLVQRIEFPGLKKRPSKKKPRMVCRKCQVKTSMSKGKRKGANAGGGSKKKETQASGGTQTAKKAPSSVMPSASSAARASSIRIRPSTAVRSKADWQKDSEIDIRGRVV</sequence>
<dbReference type="Proteomes" id="UP001558652">
    <property type="component" value="Unassembled WGS sequence"/>
</dbReference>
<comment type="caution">
    <text evidence="2">The sequence shown here is derived from an EMBL/GenBank/DDBJ whole genome shotgun (WGS) entry which is preliminary data.</text>
</comment>
<feature type="compositionally biased region" description="Basic residues" evidence="1">
    <location>
        <begin position="292"/>
        <end position="307"/>
    </location>
</feature>
<name>A0ABD0Y1A4_9HEMI</name>
<gene>
    <name evidence="2" type="ORF">AAG570_004582</name>
</gene>
<feature type="compositionally biased region" description="Low complexity" evidence="1">
    <location>
        <begin position="343"/>
        <end position="365"/>
    </location>
</feature>
<feature type="compositionally biased region" description="Basic and acidic residues" evidence="1">
    <location>
        <begin position="370"/>
        <end position="387"/>
    </location>
</feature>
<protein>
    <submittedName>
        <fullName evidence="2">Uncharacterized protein</fullName>
    </submittedName>
</protein>